<gene>
    <name evidence="2" type="ORF">GO986_17975</name>
</gene>
<feature type="domain" description="Phage head morphogenesis" evidence="1">
    <location>
        <begin position="168"/>
        <end position="267"/>
    </location>
</feature>
<dbReference type="AlphaFoldDB" id="A0A7C9HTY1"/>
<name>A0A7C9HTY1_9DEIO</name>
<keyword evidence="3" id="KW-1185">Reference proteome</keyword>
<dbReference type="EMBL" id="WQLB01000031">
    <property type="protein sequence ID" value="MVN88627.1"/>
    <property type="molecule type" value="Genomic_DNA"/>
</dbReference>
<dbReference type="Proteomes" id="UP000483286">
    <property type="component" value="Unassembled WGS sequence"/>
</dbReference>
<organism evidence="2 3">
    <name type="scientific">Deinococcus arboris</name>
    <dbReference type="NCBI Taxonomy" id="2682977"/>
    <lineage>
        <taxon>Bacteria</taxon>
        <taxon>Thermotogati</taxon>
        <taxon>Deinococcota</taxon>
        <taxon>Deinococci</taxon>
        <taxon>Deinococcales</taxon>
        <taxon>Deinococcaceae</taxon>
        <taxon>Deinococcus</taxon>
    </lineage>
</organism>
<protein>
    <recommendedName>
        <fullName evidence="1">Phage head morphogenesis domain-containing protein</fullName>
    </recommendedName>
</protein>
<evidence type="ECO:0000313" key="2">
    <source>
        <dbReference type="EMBL" id="MVN88627.1"/>
    </source>
</evidence>
<dbReference type="InterPro" id="IPR006528">
    <property type="entry name" value="Phage_head_morphogenesis_dom"/>
</dbReference>
<sequence>MTWIWRHPPRQLTQTTSPTPTWTLMPALTPEHRRLLKLARAKEGQHLASARSAVLAQYRKDLLADAQAELERVLALPQAQRRVQLPKVLALISKASTVTRMPPEQVYRSIRAAVRDRVLSVDELARISDPGLAFNDSKALQARAVDRQRKDMNGYWSKEQKRFRDDTAKTVREAIRKGLSVEQAAGLLEERLGVGRNRALLIAEDQLLTAAARAEADRQQALGLTSYVWWSRLDNRVRRPHQLLHGQVRRWKEGEWPGQAIRCRCRAVPVPRAR</sequence>
<dbReference type="Pfam" id="PF04233">
    <property type="entry name" value="Phage_Mu_F"/>
    <property type="match status" value="1"/>
</dbReference>
<evidence type="ECO:0000259" key="1">
    <source>
        <dbReference type="Pfam" id="PF04233"/>
    </source>
</evidence>
<dbReference type="RefSeq" id="WP_157460687.1">
    <property type="nucleotide sequence ID" value="NZ_WQLB01000031.1"/>
</dbReference>
<comment type="caution">
    <text evidence="2">The sequence shown here is derived from an EMBL/GenBank/DDBJ whole genome shotgun (WGS) entry which is preliminary data.</text>
</comment>
<accession>A0A7C9HTY1</accession>
<reference evidence="2 3" key="1">
    <citation type="submission" date="2019-12" db="EMBL/GenBank/DDBJ databases">
        <title>Deinococcus sp. HMF7620 Genome sequencing and assembly.</title>
        <authorList>
            <person name="Kang H."/>
            <person name="Kim H."/>
            <person name="Joh K."/>
        </authorList>
    </citation>
    <scope>NUCLEOTIDE SEQUENCE [LARGE SCALE GENOMIC DNA]</scope>
    <source>
        <strain evidence="2 3">HMF7620</strain>
    </source>
</reference>
<evidence type="ECO:0000313" key="3">
    <source>
        <dbReference type="Proteomes" id="UP000483286"/>
    </source>
</evidence>
<proteinExistence type="predicted"/>
<dbReference type="NCBIfam" id="TIGR01641">
    <property type="entry name" value="phageSPP1_gp7"/>
    <property type="match status" value="1"/>
</dbReference>